<accession>A0A2H0RAD3</accession>
<protein>
    <submittedName>
        <fullName evidence="1">Uncharacterized protein</fullName>
    </submittedName>
</protein>
<sequence>MDRKIMNHKHCNHTIEPQFIQVGEIFTNQECPLCGSYLKLCGYTLPKDINDVVLYVECLKNGCAYKGKRTLI</sequence>
<comment type="caution">
    <text evidence="1">The sequence shown here is derived from an EMBL/GenBank/DDBJ whole genome shotgun (WGS) entry which is preliminary data.</text>
</comment>
<name>A0A2H0RAD3_UNCKA</name>
<dbReference type="Proteomes" id="UP000230214">
    <property type="component" value="Unassembled WGS sequence"/>
</dbReference>
<dbReference type="AlphaFoldDB" id="A0A2H0RAD3"/>
<evidence type="ECO:0000313" key="1">
    <source>
        <dbReference type="EMBL" id="PIR43306.1"/>
    </source>
</evidence>
<dbReference type="EMBL" id="PCXU01000029">
    <property type="protein sequence ID" value="PIR43306.1"/>
    <property type="molecule type" value="Genomic_DNA"/>
</dbReference>
<organism evidence="1 2">
    <name type="scientific">candidate division WWE3 bacterium CG10_big_fil_rev_8_21_14_0_10_32_10</name>
    <dbReference type="NCBI Taxonomy" id="1975090"/>
    <lineage>
        <taxon>Bacteria</taxon>
        <taxon>Katanobacteria</taxon>
    </lineage>
</organism>
<proteinExistence type="predicted"/>
<gene>
    <name evidence="1" type="ORF">COV24_03545</name>
</gene>
<reference evidence="1 2" key="1">
    <citation type="submission" date="2017-09" db="EMBL/GenBank/DDBJ databases">
        <title>Depth-based differentiation of microbial function through sediment-hosted aquifers and enrichment of novel symbionts in the deep terrestrial subsurface.</title>
        <authorList>
            <person name="Probst A.J."/>
            <person name="Ladd B."/>
            <person name="Jarett J.K."/>
            <person name="Geller-Mcgrath D.E."/>
            <person name="Sieber C.M."/>
            <person name="Emerson J.B."/>
            <person name="Anantharaman K."/>
            <person name="Thomas B.C."/>
            <person name="Malmstrom R."/>
            <person name="Stieglmeier M."/>
            <person name="Klingl A."/>
            <person name="Woyke T."/>
            <person name="Ryan C.M."/>
            <person name="Banfield J.F."/>
        </authorList>
    </citation>
    <scope>NUCLEOTIDE SEQUENCE [LARGE SCALE GENOMIC DNA]</scope>
    <source>
        <strain evidence="1">CG10_big_fil_rev_8_21_14_0_10_32_10</strain>
    </source>
</reference>
<evidence type="ECO:0000313" key="2">
    <source>
        <dbReference type="Proteomes" id="UP000230214"/>
    </source>
</evidence>